<dbReference type="Proteomes" id="UP001164746">
    <property type="component" value="Chromosome 4"/>
</dbReference>
<evidence type="ECO:0000259" key="8">
    <source>
        <dbReference type="PROSITE" id="PS50041"/>
    </source>
</evidence>
<dbReference type="InterPro" id="IPR016186">
    <property type="entry name" value="C-type_lectin-like/link_sf"/>
</dbReference>
<dbReference type="Pfam" id="PF07645">
    <property type="entry name" value="EGF_CA"/>
    <property type="match status" value="1"/>
</dbReference>
<feature type="domain" description="EGF-like" evidence="7">
    <location>
        <begin position="104"/>
        <end position="140"/>
    </location>
</feature>
<sequence>MDCGLPSMPDNASISGNMFNIGMRVKFTCSEGTSMSTVTTDTAVCQPDGQWSETNFSCNPENIDPCMSTPCGSHGTCVATVDSYWCDCETGWTGPLCEQESIPVIDPCMSTPCGSHGTCVATVDSYWCDCETGWTGPLCEQESIPVIDPCMSTPCGSHGTCVATVDSYWCDCETGWTGPLCEQESIPVIDPCMSTPCGSHGTCVATVDSYWCDCETGWTGPLCEQESIPVIDPCMSTPCGSHGTCVATVDSYWCDCETGWTGPLCEQESIPVTDPCMSTPCGSHGTCVATVDSYWCDCETGWTGPLCEQEENECLSSPCQSDEECVGTQGSFSCTKYCPSGWMYYGGSCYLLEKDKVDKNAAEKCSVVLYWLHDDALLKAESTSYINKCISIEKRKETVYTHDFAYKWSCASWDNGHIFDVNNAAEWEAIKTYFYEQYNSDVDTINGVWMSVQDFDVEGVYKLSDGSPVEFTDWQDGQPDNYADNDDCVNGWIGIQLQWNDINCEARFWFICEYELNP</sequence>
<dbReference type="Pfam" id="PF00008">
    <property type="entry name" value="EGF"/>
    <property type="match status" value="6"/>
</dbReference>
<evidence type="ECO:0000256" key="6">
    <source>
        <dbReference type="PROSITE-ProRule" id="PRU00302"/>
    </source>
</evidence>
<dbReference type="PROSITE" id="PS00615">
    <property type="entry name" value="C_TYPE_LECTIN_1"/>
    <property type="match status" value="1"/>
</dbReference>
<evidence type="ECO:0000256" key="1">
    <source>
        <dbReference type="ARBA" id="ARBA00022536"/>
    </source>
</evidence>
<evidence type="ECO:0000256" key="5">
    <source>
        <dbReference type="PROSITE-ProRule" id="PRU00076"/>
    </source>
</evidence>
<feature type="domain" description="C-type lectin" evidence="8">
    <location>
        <begin position="410"/>
        <end position="513"/>
    </location>
</feature>
<protein>
    <submittedName>
        <fullName evidence="10">FBP1-like protein</fullName>
    </submittedName>
</protein>
<evidence type="ECO:0000256" key="3">
    <source>
        <dbReference type="ARBA" id="ARBA00022737"/>
    </source>
</evidence>
<evidence type="ECO:0000259" key="9">
    <source>
        <dbReference type="PROSITE" id="PS50923"/>
    </source>
</evidence>
<dbReference type="InterPro" id="IPR018378">
    <property type="entry name" value="C-type_lectin_CS"/>
</dbReference>
<evidence type="ECO:0000256" key="4">
    <source>
        <dbReference type="ARBA" id="ARBA00023157"/>
    </source>
</evidence>
<keyword evidence="1 5" id="KW-0245">EGF-like domain</keyword>
<evidence type="ECO:0000256" key="2">
    <source>
        <dbReference type="ARBA" id="ARBA00022729"/>
    </source>
</evidence>
<gene>
    <name evidence="10" type="ORF">MAR_008735</name>
</gene>
<dbReference type="PANTHER" id="PTHR24049">
    <property type="entry name" value="CRUMBS FAMILY MEMBER"/>
    <property type="match status" value="1"/>
</dbReference>
<reference evidence="10" key="1">
    <citation type="submission" date="2022-11" db="EMBL/GenBank/DDBJ databases">
        <title>Centuries of genome instability and evolution in soft-shell clam transmissible cancer (bioRxiv).</title>
        <authorList>
            <person name="Hart S.F.M."/>
            <person name="Yonemitsu M.A."/>
            <person name="Giersch R.M."/>
            <person name="Beal B.F."/>
            <person name="Arriagada G."/>
            <person name="Davis B.W."/>
            <person name="Ostrander E.A."/>
            <person name="Goff S.P."/>
            <person name="Metzger M.J."/>
        </authorList>
    </citation>
    <scope>NUCLEOTIDE SEQUENCE</scope>
    <source>
        <strain evidence="10">MELC-2E11</strain>
        <tissue evidence="10">Siphon/mantle</tissue>
    </source>
</reference>
<dbReference type="PROSITE" id="PS00022">
    <property type="entry name" value="EGF_1"/>
    <property type="match status" value="6"/>
</dbReference>
<name>A0ABY7DZH0_MYAAR</name>
<keyword evidence="2" id="KW-0732">Signal</keyword>
<feature type="domain" description="EGF-like" evidence="7">
    <location>
        <begin position="272"/>
        <end position="308"/>
    </location>
</feature>
<dbReference type="InterPro" id="IPR000436">
    <property type="entry name" value="Sushi_SCR_CCP_dom"/>
</dbReference>
<dbReference type="CDD" id="cd00054">
    <property type="entry name" value="EGF_CA"/>
    <property type="match status" value="6"/>
</dbReference>
<dbReference type="PROSITE" id="PS50041">
    <property type="entry name" value="C_TYPE_LECTIN_2"/>
    <property type="match status" value="1"/>
</dbReference>
<dbReference type="InterPro" id="IPR051022">
    <property type="entry name" value="Notch_Cell-Fate_Det"/>
</dbReference>
<evidence type="ECO:0000313" key="11">
    <source>
        <dbReference type="Proteomes" id="UP001164746"/>
    </source>
</evidence>
<dbReference type="Gene3D" id="2.10.25.10">
    <property type="entry name" value="Laminin"/>
    <property type="match status" value="7"/>
</dbReference>
<dbReference type="EMBL" id="CP111015">
    <property type="protein sequence ID" value="WAR02177.1"/>
    <property type="molecule type" value="Genomic_DNA"/>
</dbReference>
<dbReference type="InterPro" id="IPR000742">
    <property type="entry name" value="EGF"/>
</dbReference>
<dbReference type="PROSITE" id="PS01186">
    <property type="entry name" value="EGF_2"/>
    <property type="match status" value="6"/>
</dbReference>
<keyword evidence="11" id="KW-1185">Reference proteome</keyword>
<keyword evidence="6" id="KW-0768">Sushi</keyword>
<dbReference type="Gene3D" id="3.10.100.10">
    <property type="entry name" value="Mannose-Binding Protein A, subunit A"/>
    <property type="match status" value="1"/>
</dbReference>
<dbReference type="Pfam" id="PF00059">
    <property type="entry name" value="Lectin_C"/>
    <property type="match status" value="1"/>
</dbReference>
<dbReference type="SUPFAM" id="SSF57535">
    <property type="entry name" value="Complement control module/SCR domain"/>
    <property type="match status" value="1"/>
</dbReference>
<evidence type="ECO:0000259" key="7">
    <source>
        <dbReference type="PROSITE" id="PS50026"/>
    </source>
</evidence>
<organism evidence="10 11">
    <name type="scientific">Mya arenaria</name>
    <name type="common">Soft-shell clam</name>
    <dbReference type="NCBI Taxonomy" id="6604"/>
    <lineage>
        <taxon>Eukaryota</taxon>
        <taxon>Metazoa</taxon>
        <taxon>Spiralia</taxon>
        <taxon>Lophotrochozoa</taxon>
        <taxon>Mollusca</taxon>
        <taxon>Bivalvia</taxon>
        <taxon>Autobranchia</taxon>
        <taxon>Heteroconchia</taxon>
        <taxon>Euheterodonta</taxon>
        <taxon>Imparidentia</taxon>
        <taxon>Neoheterodontei</taxon>
        <taxon>Myida</taxon>
        <taxon>Myoidea</taxon>
        <taxon>Myidae</taxon>
        <taxon>Mya</taxon>
    </lineage>
</organism>
<comment type="caution">
    <text evidence="5">Lacks conserved residue(s) required for the propagation of feature annotation.</text>
</comment>
<dbReference type="SMART" id="SM00181">
    <property type="entry name" value="EGF"/>
    <property type="match status" value="7"/>
</dbReference>
<dbReference type="PANTHER" id="PTHR24049:SF40">
    <property type="entry name" value="EGF-LIKE DOMAIN-CONTAINING PROTEIN"/>
    <property type="match status" value="1"/>
</dbReference>
<feature type="domain" description="EGF-like" evidence="7">
    <location>
        <begin position="146"/>
        <end position="182"/>
    </location>
</feature>
<dbReference type="CDD" id="cd00033">
    <property type="entry name" value="CCP"/>
    <property type="match status" value="1"/>
</dbReference>
<feature type="disulfide bond" evidence="5">
    <location>
        <begin position="298"/>
        <end position="307"/>
    </location>
</feature>
<keyword evidence="4 5" id="KW-1015">Disulfide bond</keyword>
<feature type="disulfide bond" evidence="5">
    <location>
        <begin position="256"/>
        <end position="265"/>
    </location>
</feature>
<evidence type="ECO:0000313" key="10">
    <source>
        <dbReference type="EMBL" id="WAR02177.1"/>
    </source>
</evidence>
<dbReference type="SUPFAM" id="SSF56436">
    <property type="entry name" value="C-type lectin-like"/>
    <property type="match status" value="1"/>
</dbReference>
<dbReference type="InterPro" id="IPR035976">
    <property type="entry name" value="Sushi/SCR/CCP_sf"/>
</dbReference>
<dbReference type="SUPFAM" id="SSF57196">
    <property type="entry name" value="EGF/Laminin"/>
    <property type="match status" value="6"/>
</dbReference>
<dbReference type="PROSITE" id="PS50923">
    <property type="entry name" value="SUSHI"/>
    <property type="match status" value="1"/>
</dbReference>
<dbReference type="PROSITE" id="PS50026">
    <property type="entry name" value="EGF_3"/>
    <property type="match status" value="6"/>
</dbReference>
<feature type="domain" description="EGF-like" evidence="7">
    <location>
        <begin position="188"/>
        <end position="224"/>
    </location>
</feature>
<feature type="disulfide bond" evidence="5">
    <location>
        <begin position="172"/>
        <end position="181"/>
    </location>
</feature>
<proteinExistence type="predicted"/>
<accession>A0ABY7DZH0</accession>
<feature type="domain" description="EGF-like" evidence="7">
    <location>
        <begin position="62"/>
        <end position="98"/>
    </location>
</feature>
<feature type="disulfide bond" evidence="5">
    <location>
        <begin position="214"/>
        <end position="223"/>
    </location>
</feature>
<dbReference type="InterPro" id="IPR001304">
    <property type="entry name" value="C-type_lectin-like"/>
</dbReference>
<feature type="domain" description="EGF-like" evidence="7">
    <location>
        <begin position="230"/>
        <end position="266"/>
    </location>
</feature>
<feature type="domain" description="Sushi" evidence="9">
    <location>
        <begin position="1"/>
        <end position="60"/>
    </location>
</feature>
<keyword evidence="3" id="KW-0677">Repeat</keyword>
<dbReference type="InterPro" id="IPR049883">
    <property type="entry name" value="NOTCH1_EGF-like"/>
</dbReference>
<dbReference type="SMART" id="SM00032">
    <property type="entry name" value="CCP"/>
    <property type="match status" value="1"/>
</dbReference>
<feature type="disulfide bond" evidence="5">
    <location>
        <begin position="88"/>
        <end position="97"/>
    </location>
</feature>
<dbReference type="SMART" id="SM00034">
    <property type="entry name" value="CLECT"/>
    <property type="match status" value="1"/>
</dbReference>
<dbReference type="InterPro" id="IPR001881">
    <property type="entry name" value="EGF-like_Ca-bd_dom"/>
</dbReference>
<dbReference type="SMART" id="SM00179">
    <property type="entry name" value="EGF_CA"/>
    <property type="match status" value="7"/>
</dbReference>
<dbReference type="InterPro" id="IPR016187">
    <property type="entry name" value="CTDL_fold"/>
</dbReference>
<feature type="disulfide bond" evidence="5">
    <location>
        <begin position="130"/>
        <end position="139"/>
    </location>
</feature>